<comment type="similarity">
    <text evidence="1 5">Belongs to the KptA/TPT1 family.</text>
</comment>
<dbReference type="Pfam" id="PF01885">
    <property type="entry name" value="PTS_2-RNA"/>
    <property type="match status" value="1"/>
</dbReference>
<organism evidence="6 7">
    <name type="scientific">Actinomadura harenae</name>
    <dbReference type="NCBI Taxonomy" id="2483351"/>
    <lineage>
        <taxon>Bacteria</taxon>
        <taxon>Bacillati</taxon>
        <taxon>Actinomycetota</taxon>
        <taxon>Actinomycetes</taxon>
        <taxon>Streptosporangiales</taxon>
        <taxon>Thermomonosporaceae</taxon>
        <taxon>Actinomadura</taxon>
    </lineage>
</organism>
<dbReference type="Proteomes" id="UP000282674">
    <property type="component" value="Unassembled WGS sequence"/>
</dbReference>
<evidence type="ECO:0000256" key="2">
    <source>
        <dbReference type="ARBA" id="ARBA00022679"/>
    </source>
</evidence>
<keyword evidence="2 5" id="KW-0808">Transferase</keyword>
<dbReference type="RefSeq" id="WP_122193042.1">
    <property type="nucleotide sequence ID" value="NZ_JBHSKC010000003.1"/>
</dbReference>
<name>A0A3M2MIH3_9ACTN</name>
<dbReference type="InterPro" id="IPR002745">
    <property type="entry name" value="Ptrans_KptA/Tpt1"/>
</dbReference>
<accession>A0A3M2MIH3</accession>
<dbReference type="OrthoDB" id="4537997at2"/>
<keyword evidence="7" id="KW-1185">Reference proteome</keyword>
<dbReference type="EC" id="2.7.1.-" evidence="5"/>
<evidence type="ECO:0000313" key="7">
    <source>
        <dbReference type="Proteomes" id="UP000282674"/>
    </source>
</evidence>
<evidence type="ECO:0000256" key="4">
    <source>
        <dbReference type="ARBA" id="ARBA00025212"/>
    </source>
</evidence>
<dbReference type="InterPro" id="IPR042080">
    <property type="entry name" value="RNA_2'-PTrans_N"/>
</dbReference>
<dbReference type="GO" id="GO:0006388">
    <property type="term" value="P:tRNA splicing, via endonucleolytic cleavage and ligation"/>
    <property type="evidence" value="ECO:0007669"/>
    <property type="project" value="UniProtKB-UniRule"/>
</dbReference>
<comment type="caution">
    <text evidence="6">The sequence shown here is derived from an EMBL/GenBank/DDBJ whole genome shotgun (WGS) entry which is preliminary data.</text>
</comment>
<evidence type="ECO:0000256" key="5">
    <source>
        <dbReference type="HAMAP-Rule" id="MF_00299"/>
    </source>
</evidence>
<keyword evidence="3 5" id="KW-0520">NAD</keyword>
<dbReference type="PANTHER" id="PTHR12684:SF2">
    <property type="entry name" value="TRNA 2'-PHOSPHOTRANSFERASE 1"/>
    <property type="match status" value="1"/>
</dbReference>
<reference evidence="6 7" key="1">
    <citation type="submission" date="2018-10" db="EMBL/GenBank/DDBJ databases">
        <title>Isolation from soil.</title>
        <authorList>
            <person name="Hu J."/>
        </authorList>
    </citation>
    <scope>NUCLEOTIDE SEQUENCE [LARGE SCALE GENOMIC DNA]</scope>
    <source>
        <strain evidence="6 7">NEAU-Ht49</strain>
    </source>
</reference>
<evidence type="ECO:0000313" key="6">
    <source>
        <dbReference type="EMBL" id="RMI47128.1"/>
    </source>
</evidence>
<dbReference type="GO" id="GO:0003950">
    <property type="term" value="F:NAD+ poly-ADP-ribosyltransferase activity"/>
    <property type="evidence" value="ECO:0007669"/>
    <property type="project" value="InterPro"/>
</dbReference>
<proteinExistence type="inferred from homology"/>
<dbReference type="SUPFAM" id="SSF56399">
    <property type="entry name" value="ADP-ribosylation"/>
    <property type="match status" value="1"/>
</dbReference>
<dbReference type="NCBIfam" id="NF002014">
    <property type="entry name" value="PRK00819.1-4"/>
    <property type="match status" value="1"/>
</dbReference>
<dbReference type="HAMAP" id="MF_00299">
    <property type="entry name" value="KptA"/>
    <property type="match status" value="1"/>
</dbReference>
<dbReference type="InterPro" id="IPR042081">
    <property type="entry name" value="RNA_2'-PTrans_C"/>
</dbReference>
<gene>
    <name evidence="5" type="primary">kptA</name>
    <name evidence="6" type="ORF">EBO15_04380</name>
</gene>
<dbReference type="PANTHER" id="PTHR12684">
    <property type="entry name" value="PUTATIVE PHOSPHOTRANSFERASE"/>
    <property type="match status" value="1"/>
</dbReference>
<dbReference type="Gene3D" id="1.10.10.970">
    <property type="entry name" value="RNA 2'-phosphotransferase, Tpt1/KptA family, N-terminal domain"/>
    <property type="match status" value="1"/>
</dbReference>
<evidence type="ECO:0000256" key="1">
    <source>
        <dbReference type="ARBA" id="ARBA00009836"/>
    </source>
</evidence>
<dbReference type="InterPro" id="IPR022928">
    <property type="entry name" value="RNA_2'-PTrans_KptA"/>
</dbReference>
<dbReference type="GO" id="GO:0000215">
    <property type="term" value="F:tRNA 2'-phosphotransferase activity"/>
    <property type="evidence" value="ECO:0007669"/>
    <property type="project" value="TreeGrafter"/>
</dbReference>
<dbReference type="EMBL" id="RFFG01000005">
    <property type="protein sequence ID" value="RMI47128.1"/>
    <property type="molecule type" value="Genomic_DNA"/>
</dbReference>
<sequence>MDERRLVKISKYLAKHLRHRPERIGLTLAEDGWADVDDLLASARRHGFPITRAELEHVVAANDKRRYAYDGHRIRANQGHSVPVELGLPSVPPPPALYHGTVPAALDAIMTEGLLPMRRHAVHLSPDRATAERVGARRGVPVVLTVAAAEMAADGHEFRLSENGVWLVAHVPPRYLTR</sequence>
<protein>
    <recommendedName>
        <fullName evidence="5">Probable RNA 2'-phosphotransferase</fullName>
        <ecNumber evidence="5">2.7.1.-</ecNumber>
    </recommendedName>
</protein>
<comment type="function">
    <text evidence="4 5">Removes the 2'-phosphate from RNA via an intermediate in which the phosphate is ADP-ribosylated by NAD followed by a presumed transesterification to release the RNA and generate ADP-ribose 1''-2''-cyclic phosphate (APPR&gt;P). May function as an ADP-ribosylase.</text>
</comment>
<evidence type="ECO:0000256" key="3">
    <source>
        <dbReference type="ARBA" id="ARBA00023027"/>
    </source>
</evidence>
<dbReference type="AlphaFoldDB" id="A0A3M2MIH3"/>
<dbReference type="Gene3D" id="3.20.170.30">
    <property type="match status" value="1"/>
</dbReference>